<dbReference type="SUPFAM" id="SSF55073">
    <property type="entry name" value="Nucleotide cyclase"/>
    <property type="match status" value="1"/>
</dbReference>
<evidence type="ECO:0000259" key="4">
    <source>
        <dbReference type="PROSITE" id="PS50125"/>
    </source>
</evidence>
<feature type="domain" description="Guanylate cyclase" evidence="4">
    <location>
        <begin position="95"/>
        <end position="224"/>
    </location>
</feature>
<dbReference type="InterPro" id="IPR027417">
    <property type="entry name" value="P-loop_NTPase"/>
</dbReference>
<dbReference type="Proteomes" id="UP000730739">
    <property type="component" value="Unassembled WGS sequence"/>
</dbReference>
<evidence type="ECO:0000256" key="1">
    <source>
        <dbReference type="ARBA" id="ARBA00022741"/>
    </source>
</evidence>
<dbReference type="SUPFAM" id="SSF52540">
    <property type="entry name" value="P-loop containing nucleoside triphosphate hydrolases"/>
    <property type="match status" value="1"/>
</dbReference>
<keyword evidence="1" id="KW-0547">Nucleotide-binding</keyword>
<dbReference type="PANTHER" id="PTHR16305:SF28">
    <property type="entry name" value="GUANYLATE CYCLASE DOMAIN-CONTAINING PROTEIN"/>
    <property type="match status" value="1"/>
</dbReference>
<accession>A0ABS4R6B6</accession>
<evidence type="ECO:0000259" key="3">
    <source>
        <dbReference type="PROSITE" id="PS50105"/>
    </source>
</evidence>
<feature type="domain" description="SAM" evidence="3">
    <location>
        <begin position="1"/>
        <end position="61"/>
    </location>
</feature>
<dbReference type="SUPFAM" id="SSF47769">
    <property type="entry name" value="SAM/Pointed domain"/>
    <property type="match status" value="1"/>
</dbReference>
<dbReference type="SMART" id="SM00044">
    <property type="entry name" value="CYCc"/>
    <property type="match status" value="1"/>
</dbReference>
<evidence type="ECO:0000313" key="6">
    <source>
        <dbReference type="Proteomes" id="UP000730739"/>
    </source>
</evidence>
<protein>
    <submittedName>
        <fullName evidence="5">Class 3 adenylate cyclase/predicted ATPase</fullName>
    </submittedName>
</protein>
<dbReference type="Pfam" id="PF13191">
    <property type="entry name" value="AAA_16"/>
    <property type="match status" value="1"/>
</dbReference>
<keyword evidence="6" id="KW-1185">Reference proteome</keyword>
<dbReference type="InterPro" id="IPR013761">
    <property type="entry name" value="SAM/pointed_sf"/>
</dbReference>
<dbReference type="Gene3D" id="1.10.150.50">
    <property type="entry name" value="Transcription Factor, Ets-1"/>
    <property type="match status" value="1"/>
</dbReference>
<dbReference type="InterPro" id="IPR001660">
    <property type="entry name" value="SAM"/>
</dbReference>
<dbReference type="InterPro" id="IPR029787">
    <property type="entry name" value="Nucleotide_cyclase"/>
</dbReference>
<dbReference type="Gene3D" id="1.25.40.10">
    <property type="entry name" value="Tetratricopeptide repeat domain"/>
    <property type="match status" value="1"/>
</dbReference>
<dbReference type="InterPro" id="IPR011990">
    <property type="entry name" value="TPR-like_helical_dom_sf"/>
</dbReference>
<organism evidence="5 6">
    <name type="scientific">Sinorhizobium kostiense</name>
    <dbReference type="NCBI Taxonomy" id="76747"/>
    <lineage>
        <taxon>Bacteria</taxon>
        <taxon>Pseudomonadati</taxon>
        <taxon>Pseudomonadota</taxon>
        <taxon>Alphaproteobacteria</taxon>
        <taxon>Hyphomicrobiales</taxon>
        <taxon>Rhizobiaceae</taxon>
        <taxon>Sinorhizobium/Ensifer group</taxon>
        <taxon>Sinorhizobium</taxon>
    </lineage>
</organism>
<dbReference type="PROSITE" id="PS50125">
    <property type="entry name" value="GUANYLATE_CYCLASE_2"/>
    <property type="match status" value="1"/>
</dbReference>
<name>A0ABS4R6B6_9HYPH</name>
<evidence type="ECO:0000256" key="2">
    <source>
        <dbReference type="ARBA" id="ARBA00022840"/>
    </source>
</evidence>
<comment type="caution">
    <text evidence="5">The sequence shown here is derived from an EMBL/GenBank/DDBJ whole genome shotgun (WGS) entry which is preliminary data.</text>
</comment>
<dbReference type="Pfam" id="PF00536">
    <property type="entry name" value="SAM_1"/>
    <property type="match status" value="1"/>
</dbReference>
<reference evidence="5 6" key="1">
    <citation type="submission" date="2021-03" db="EMBL/GenBank/DDBJ databases">
        <title>Genomic Encyclopedia of Type Strains, Phase IV (KMG-IV): sequencing the most valuable type-strain genomes for metagenomic binning, comparative biology and taxonomic classification.</title>
        <authorList>
            <person name="Goeker M."/>
        </authorList>
    </citation>
    <scope>NUCLEOTIDE SEQUENCE [LARGE SCALE GENOMIC DNA]</scope>
    <source>
        <strain evidence="5 6">DSM 13372</strain>
    </source>
</reference>
<dbReference type="InterPro" id="IPR041664">
    <property type="entry name" value="AAA_16"/>
</dbReference>
<dbReference type="SMART" id="SM00454">
    <property type="entry name" value="SAM"/>
    <property type="match status" value="1"/>
</dbReference>
<dbReference type="InterPro" id="IPR001054">
    <property type="entry name" value="A/G_cyclase"/>
</dbReference>
<dbReference type="EMBL" id="JAGILA010000008">
    <property type="protein sequence ID" value="MBP2238438.1"/>
    <property type="molecule type" value="Genomic_DNA"/>
</dbReference>
<dbReference type="Pfam" id="PF00211">
    <property type="entry name" value="Guanylate_cyc"/>
    <property type="match status" value="1"/>
</dbReference>
<dbReference type="PROSITE" id="PS50105">
    <property type="entry name" value="SAM_DOMAIN"/>
    <property type="match status" value="1"/>
</dbReference>
<evidence type="ECO:0000313" key="5">
    <source>
        <dbReference type="EMBL" id="MBP2238438.1"/>
    </source>
</evidence>
<gene>
    <name evidence="5" type="ORF">J2Z31_004975</name>
</gene>
<dbReference type="CDD" id="cd07302">
    <property type="entry name" value="CHD"/>
    <property type="match status" value="1"/>
</dbReference>
<sequence length="1127" mass="122629">MNVALWLESLGLAQYAPAFDSNAIDAEILPKLTSEDLKEIGVAPLAHRKKILEAIAALESCQTGAVPRQPFSGPVAHLNQPPETRPREAERRQLTVMFADLVGSTGLATHLDPEEMSALLRQFQNAVAGEIVRYDGYVAKLMGDGVLAYFGWPQAHEEEAERAVRAGLAVVEAVKALSTKDGQQLSVRVGIATGVVVVGDLIGTGAAQENAVAGETPNLAARLQKLAEPDTVVISELTYRLLGRLFEVKRIRPKKLHGFDTPTSSYLVMEESRAEGRFDALHAGVAAPLVGRDLDIGVLIDRWKLAASGEGQVVELFGEAGIGKSRILQELRERLKGERVTYLRYFCSPYHAQRALYPVVDQLLRAADINRTDPPETQLAFLEEALAAARDPQQAIPLIAALLSIPTGDRYPKLDLMPQMQKARTFEVLIEQLEALAGGKPVLMLLEDAHHLDPVSAELFDSVVGRIQRLPVMLIATYRPEGAVRWSGLPHATLLTLNRLSRAQTAAIIDAMTGGKHLPSAVLDQILAKTEGVPLFVEELTKVVLESGLLEETGEAYKLSGPLPPLAVPATLHDSLMARLDRLASVREVAQIGAVIGREFSHELLAAATGIPEAELEMATEQLVAAGLVFRRGGRGEASYAFKHALVQDAAYGSLLLSRRQQLHARIAQILEARFPEIVAAEPELLAHHFEQASLLEKAVEYHERAGRRALSRSSLSEALLRFGNALNGLTTLPPSPERTRRELSLQLAIGSAQMAAHGFASPVTGAAYLRAREICEELDQMREAFPVLYGLCLYHLYSAELPEARRAADRLLELANSCNDRGLSFFAHRAVGVCALPAGDFSRARAHLEEALALYDPHEHRSPAFVYAFDPRVVCLDYLARSLLALGFPERALAANDEATGEARNIGHRNSLALPLFFGGVIRQILGDHNGTRIRAAELLQISGEAGFRLWQAGATVLQAWAVADEGDIDRGRTDLERGVEEWKSTGARYMLPYFVAVQAQIEMSAGNAAEATRLLQKAEDDIERTSERWFAAEVLRLQGEAALQSKVEREKKARDCFRGALAMARAQGARFWELRAAIGLARLEGAETGAREQLAEILSSFAEGSSLPDLKAAHLLATAPKSPAA</sequence>
<dbReference type="Gene3D" id="3.30.70.1230">
    <property type="entry name" value="Nucleotide cyclase"/>
    <property type="match status" value="1"/>
</dbReference>
<proteinExistence type="predicted"/>
<dbReference type="SUPFAM" id="SSF48452">
    <property type="entry name" value="TPR-like"/>
    <property type="match status" value="2"/>
</dbReference>
<keyword evidence="2" id="KW-0067">ATP-binding</keyword>
<dbReference type="CDD" id="cd09487">
    <property type="entry name" value="SAM_superfamily"/>
    <property type="match status" value="1"/>
</dbReference>
<dbReference type="RefSeq" id="WP_209605472.1">
    <property type="nucleotide sequence ID" value="NZ_JAGILA010000008.1"/>
</dbReference>
<dbReference type="PANTHER" id="PTHR16305">
    <property type="entry name" value="TESTICULAR SOLUBLE ADENYLYL CYCLASE"/>
    <property type="match status" value="1"/>
</dbReference>